<gene>
    <name evidence="2" type="ORF">TOT_030000883</name>
</gene>
<feature type="region of interest" description="Disordered" evidence="1">
    <location>
        <begin position="1"/>
        <end position="27"/>
    </location>
</feature>
<dbReference type="Proteomes" id="UP000003786">
    <property type="component" value="Chromosome 3"/>
</dbReference>
<dbReference type="GeneID" id="20716023"/>
<dbReference type="eggNOG" id="ENOG502S14T">
    <property type="taxonomic scope" value="Eukaryota"/>
</dbReference>
<evidence type="ECO:0000313" key="2">
    <source>
        <dbReference type="EMBL" id="BAM41619.1"/>
    </source>
</evidence>
<feature type="compositionally biased region" description="Polar residues" evidence="1">
    <location>
        <begin position="1438"/>
        <end position="1451"/>
    </location>
</feature>
<feature type="compositionally biased region" description="Polar residues" evidence="1">
    <location>
        <begin position="1564"/>
        <end position="1573"/>
    </location>
</feature>
<dbReference type="VEuPathDB" id="PiroplasmaDB:TOT_030000883"/>
<feature type="compositionally biased region" description="Polar residues" evidence="1">
    <location>
        <begin position="1184"/>
        <end position="1193"/>
    </location>
</feature>
<name>J4DQ06_THEOR</name>
<dbReference type="RefSeq" id="XP_009691920.1">
    <property type="nucleotide sequence ID" value="XM_009693625.1"/>
</dbReference>
<proteinExistence type="predicted"/>
<dbReference type="Pfam" id="PF04385">
    <property type="entry name" value="FAINT"/>
    <property type="match status" value="3"/>
</dbReference>
<sequence length="1846" mass="209601">MAHLIKTHRAMNKNAHSDPPDQEENEDSVTIDFTSVDLNLNNTKCSNTHNCNTNQNKTIFQPKNGYGFSSVKIDKFGKDPVIIWKSSNDSIYSNNVVFIKYNSEEAEVLIYLTDESVKKFVSFAGGNWTELNLSEITTVGISIESMDDSFAYTNDLDNQFRIFRVREGFIFNCLYELRNYLRPSSKYSTVWEARNETEYANKIIVDGIKLLYYPKKASIFLTNGTVKHFSKKGSAWVEKASVTEIDISSVKETFFYYSYFDNNVRTFSSKTGFSFNKVKSDNTDIWATTNNSEYANKVVFAKRYADKLDVTIHFGEKNKKLFIKESENDPWKEINLTILNPKSFNIDYPYETYFFTNDLNNNFRTFTAKTGFAFISANEFIDDQKIDIWTSSNDNDYANKIEVDLMNNDSKAVTLYFPGNKTKLFMKHNKTEHWTEVDTTKVIFKTMSITDDKETYFCSNKLRDSNRTFEAKTGFAFNKVEDVNTVIWTSTEDTEYAKKVEYAKRYTGILDLTIHMGSGKKKLFIKENENDPWEEIDITIVHPKSVNVDYEDESYFYKNELQGKTRTFKAKTGFIFEGAHEYINNNKVEIWKTDNKSEYINKIVMQPVNNVGGKAVTIHFNYDKTKVFIKSRKYESWTEIDTTEVNPKSVSIQDQDDTYFYTIRFDKGVRTFEAKTGFLFNGVRDDNSDLWTTTNENEYAKKVVSEENKKVIIHSANGSTKVFNKIVGDIWAKDTKASTKGTTIFSETESSSTAYKDYSKIDIYLDILSDKSNDMFDYKRDGQYVTYTAKDNYVFKLVKEGNTNILETTDVTHYSDKVEVDLLNNDAKAVTVFLGDDTRRIFIRSSTGSPWAEFDTSKLNTKTININFPCESYFYKNDLKGNLRTFTSKKGFAFKAANEYVNGNMVEVWQRNKENEYSNMIVNEGGKKVTIYLADGSTRVIKKESEGQWRDDTTGTITVPLHFETTQPRVRLFKVNPSDLSNLLSLSTNEFSSITSGNVVKYQIANGVNCTRLMIDDVLLWEYDSSKYGDRYPRSVYHNTETDILLLRISGVDITFENTAEGWIFTESGPLAVKFHIVDPKDNTKTVELPTTHLTLSESGDMTTFTIADNVDTIALTYGSVILWQHDPNKHSGKHPKSLVYTRSTETLVLKFEGIDITFEKNTEGGWEYTETVTDDRKVESTPPAAQTGASTTKPRVRLFKVNPSDLSNLLSLSTNEFSSITSGNVVKYQIANGVNCTRLMIDDVLLWEYDSSKYGDRYPRSVYHNTETDILLLRISGVDITFENTAEGWIFTESGPLAVKFHIVDPKDNTKTVELPTTHLTLSESGDMTTFTIADNVDTIALTYGSVILWQHDPNKHSGKHPKSLVYTRSTETLVLKFEGIDVTFAKNNEGVWEYTETDTSDSEATTTQPESDGTSEPGEGASTTPPPESSGEGTPATPSAQTGPSTTQPRVRLLKVNPSDPSSLMALGANDVSYSTSGSVVLYKISSGVNCVQLIFDNVLLWLYDPNQLGCRYPESLYHDTSTDVLVLRFPGLDITFEKNTEGGWEYTETVTDDRKVESTPPAAQTGASTTKPRVRLFKVNPSDLSNLLSLSTNEFSSITSGNVVKYQIANGVNCTRLMIDDVLLWEYDSSKYGDRYPRSVYHNTETDILLLRISGVDITFENTAEGWIFTESGPLAVKFHIVDPKDNTKTVELPTTHLTLSESGDMTTFTIADNVDTIALTYGSVILWQHDPNKHSGKHPNSLYYIKSTDTLVLRFEGLDIAYAKNTQGVWEYTETDTSDREADNVISDGTSSLRDRAQSVEYLVMTYTYHIVHSMTMEFNIEACYMMILRVNNSQQQPWFQP</sequence>
<dbReference type="InterPro" id="IPR007480">
    <property type="entry name" value="DUF529"/>
</dbReference>
<protein>
    <submittedName>
        <fullName evidence="2">Uncharacterized protein</fullName>
    </submittedName>
</protein>
<feature type="compositionally biased region" description="Basic residues" evidence="1">
    <location>
        <begin position="1"/>
        <end position="11"/>
    </location>
</feature>
<keyword evidence="3" id="KW-1185">Reference proteome</keyword>
<dbReference type="OMA" id="GWEYTET"/>
<feature type="region of interest" description="Disordered" evidence="1">
    <location>
        <begin position="1395"/>
        <end position="1452"/>
    </location>
</feature>
<feature type="region of interest" description="Disordered" evidence="1">
    <location>
        <begin position="1553"/>
        <end position="1573"/>
    </location>
</feature>
<dbReference type="KEGG" id="tot:TOT_030000883"/>
<feature type="region of interest" description="Disordered" evidence="1">
    <location>
        <begin position="1173"/>
        <end position="1193"/>
    </location>
</feature>
<organism evidence="2 3">
    <name type="scientific">Theileria orientalis strain Shintoku</name>
    <dbReference type="NCBI Taxonomy" id="869250"/>
    <lineage>
        <taxon>Eukaryota</taxon>
        <taxon>Sar</taxon>
        <taxon>Alveolata</taxon>
        <taxon>Apicomplexa</taxon>
        <taxon>Aconoidasida</taxon>
        <taxon>Piroplasmida</taxon>
        <taxon>Theileriidae</taxon>
        <taxon>Theileria</taxon>
    </lineage>
</organism>
<evidence type="ECO:0000256" key="1">
    <source>
        <dbReference type="SAM" id="MobiDB-lite"/>
    </source>
</evidence>
<reference evidence="2 3" key="1">
    <citation type="journal article" date="2012" name="MBio">
        <title>Comparative genome analysis of three eukaryotic parasites with differing abilities to transform leukocytes reveals key mediators of Theileria-induced leukocyte transformation.</title>
        <authorList>
            <person name="Hayashida K."/>
            <person name="Hara Y."/>
            <person name="Abe T."/>
            <person name="Yamasaki C."/>
            <person name="Toyoda A."/>
            <person name="Kosuge T."/>
            <person name="Suzuki Y."/>
            <person name="Sato Y."/>
            <person name="Kawashima S."/>
            <person name="Katayama T."/>
            <person name="Wakaguri H."/>
            <person name="Inoue N."/>
            <person name="Homma K."/>
            <person name="Tada-Umezaki M."/>
            <person name="Yagi Y."/>
            <person name="Fujii Y."/>
            <person name="Habara T."/>
            <person name="Kanehisa M."/>
            <person name="Watanabe H."/>
            <person name="Ito K."/>
            <person name="Gojobori T."/>
            <person name="Sugawara H."/>
            <person name="Imanishi T."/>
            <person name="Weir W."/>
            <person name="Gardner M."/>
            <person name="Pain A."/>
            <person name="Shiels B."/>
            <person name="Hattori M."/>
            <person name="Nene V."/>
            <person name="Sugimoto C."/>
        </authorList>
    </citation>
    <scope>NUCLEOTIDE SEQUENCE [LARGE SCALE GENOMIC DNA]</scope>
    <source>
        <strain evidence="2 3">Shintoku</strain>
    </source>
</reference>
<dbReference type="STRING" id="869250.J4DQ06"/>
<dbReference type="EMBL" id="AP011948">
    <property type="protein sequence ID" value="BAM41619.1"/>
    <property type="molecule type" value="Genomic_DNA"/>
</dbReference>
<accession>J4DQ06</accession>
<dbReference type="OrthoDB" id="10421218at2759"/>
<evidence type="ECO:0000313" key="3">
    <source>
        <dbReference type="Proteomes" id="UP000003786"/>
    </source>
</evidence>